<evidence type="ECO:0000256" key="1">
    <source>
        <dbReference type="SAM" id="MobiDB-lite"/>
    </source>
</evidence>
<keyword evidence="3" id="KW-1185">Reference proteome</keyword>
<sequence>MNSIRNHSHKYPNIPKPTTPLVFKNFPNHVIEETSDFNTSNEEDEEGGEEIKSEINTTTSRLDRIRQSDGTIDLGLSKTDINYNKDDFKNKRRKMINYDTRQPIIKETREIIDNDKPRIEYEIPFKFGDDGSNWRLMKLNKLRQGNKNSSNELIFQHYATIWDYQLACLEEEEIKERKFKPKSKWIFKPDKKFMNERRKHYAVNRATVKNFQNDDNNSFNNTSRFIDDKNVIEIKKPNVKLSKSQRLKNQLKLAHLTEMEYDNENGFSISRDVIESITDSP</sequence>
<comment type="caution">
    <text evidence="2">The sequence shown here is derived from an EMBL/GenBank/DDBJ whole genome shotgun (WGS) entry which is preliminary data.</text>
</comment>
<dbReference type="AlphaFoldDB" id="A0AAV5RBE2"/>
<name>A0AAV5RBE2_PICKL</name>
<proteinExistence type="predicted"/>
<gene>
    <name evidence="2" type="ORF">DAPK24_047010</name>
</gene>
<dbReference type="EMBL" id="BTGB01000009">
    <property type="protein sequence ID" value="GMM48103.1"/>
    <property type="molecule type" value="Genomic_DNA"/>
</dbReference>
<protein>
    <submittedName>
        <fullName evidence="2">Uncharacterized protein</fullName>
    </submittedName>
</protein>
<organism evidence="2 3">
    <name type="scientific">Pichia kluyveri</name>
    <name type="common">Yeast</name>
    <dbReference type="NCBI Taxonomy" id="36015"/>
    <lineage>
        <taxon>Eukaryota</taxon>
        <taxon>Fungi</taxon>
        <taxon>Dikarya</taxon>
        <taxon>Ascomycota</taxon>
        <taxon>Saccharomycotina</taxon>
        <taxon>Pichiomycetes</taxon>
        <taxon>Pichiales</taxon>
        <taxon>Pichiaceae</taxon>
        <taxon>Pichia</taxon>
    </lineage>
</organism>
<dbReference type="Proteomes" id="UP001378960">
    <property type="component" value="Unassembled WGS sequence"/>
</dbReference>
<reference evidence="2 3" key="1">
    <citation type="journal article" date="2023" name="Elife">
        <title>Identification of key yeast species and microbe-microbe interactions impacting larval growth of Drosophila in the wild.</title>
        <authorList>
            <person name="Mure A."/>
            <person name="Sugiura Y."/>
            <person name="Maeda R."/>
            <person name="Honda K."/>
            <person name="Sakurai N."/>
            <person name="Takahashi Y."/>
            <person name="Watada M."/>
            <person name="Katoh T."/>
            <person name="Gotoh A."/>
            <person name="Gotoh Y."/>
            <person name="Taniguchi I."/>
            <person name="Nakamura K."/>
            <person name="Hayashi T."/>
            <person name="Katayama T."/>
            <person name="Uemura T."/>
            <person name="Hattori Y."/>
        </authorList>
    </citation>
    <scope>NUCLEOTIDE SEQUENCE [LARGE SCALE GENOMIC DNA]</scope>
    <source>
        <strain evidence="2 3">PK-24</strain>
    </source>
</reference>
<evidence type="ECO:0000313" key="2">
    <source>
        <dbReference type="EMBL" id="GMM48103.1"/>
    </source>
</evidence>
<evidence type="ECO:0000313" key="3">
    <source>
        <dbReference type="Proteomes" id="UP001378960"/>
    </source>
</evidence>
<accession>A0AAV5RBE2</accession>
<feature type="region of interest" description="Disordered" evidence="1">
    <location>
        <begin position="34"/>
        <end position="55"/>
    </location>
</feature>